<dbReference type="Proteomes" id="UP000218437">
    <property type="component" value="Chromosome"/>
</dbReference>
<dbReference type="RefSeq" id="WP_096235458.1">
    <property type="nucleotide sequence ID" value="NZ_CP023422.1"/>
</dbReference>
<dbReference type="EMBL" id="CP023422">
    <property type="protein sequence ID" value="ATD61444.1"/>
    <property type="molecule type" value="Genomic_DNA"/>
</dbReference>
<organism evidence="1 2">
    <name type="scientific">Janthinobacterium svalbardensis</name>
    <dbReference type="NCBI Taxonomy" id="368607"/>
    <lineage>
        <taxon>Bacteria</taxon>
        <taxon>Pseudomonadati</taxon>
        <taxon>Pseudomonadota</taxon>
        <taxon>Betaproteobacteria</taxon>
        <taxon>Burkholderiales</taxon>
        <taxon>Oxalobacteraceae</taxon>
        <taxon>Janthinobacterium</taxon>
    </lineage>
</organism>
<evidence type="ECO:0000313" key="2">
    <source>
        <dbReference type="Proteomes" id="UP000218437"/>
    </source>
</evidence>
<dbReference type="AlphaFoldDB" id="A0A290WX43"/>
<dbReference type="InterPro" id="IPR017467">
    <property type="entry name" value="CHP03016_PEP-CTERM"/>
</dbReference>
<accession>A0A290WX43</accession>
<gene>
    <name evidence="1" type="ORF">CNX70_15710</name>
</gene>
<dbReference type="KEGG" id="jsv:CNX70_15710"/>
<sequence length="514" mass="56879">MAITTSRRVSLPLALPPLLPLLSLLLPLPALAVDWLVKPSLRLRESYTDNALRAPPGQAQADFITEIAPAIALIGTGPRLRVNLDYSWHKYLSGQRGNSDNHDLHAAADAEMVQDWFFIDANASVSRRNISPFGPQLIDELPDTDNTSTVRTTGISPYLRHRFRGLATAELRYTRNTVASGGDLLSVHSDEMELLLSGEPRGQGWSWNASHDVRRTQDGKLAPVRMQRSSVGLRYPFSRKWAATASGGMEKEGYISSNGKAPEGRFWSLGGVWTPSPRTSVAFSTGKRFFGTTYSLDANFLQRHTNWQLSYSEDITTMPTQFARLGDSDAGQLLDQLWRGIFPNARDRRLRINAFLRYANSLGPERGAINYFSHRYFLQKQLKLTMARATAKSTLVAGVTAVDRTAQTASGIDSALLPGMEFGSEDRTRQIGANVGWNWQASSRTSVNVNAGYASVRSLSVPRRDNNITVTAGYSRVLQPNMTASIDVRHMRHASNRGGNYRENGVSATLTMQF</sequence>
<evidence type="ECO:0000313" key="1">
    <source>
        <dbReference type="EMBL" id="ATD61444.1"/>
    </source>
</evidence>
<proteinExistence type="predicted"/>
<reference evidence="1 2" key="1">
    <citation type="submission" date="2017-09" db="EMBL/GenBank/DDBJ databases">
        <title>Complete genome sequence of Janthinobacterium svalbardensis PAMC 27463.</title>
        <authorList>
            <person name="Cho Y.-J."/>
            <person name="Cho A."/>
            <person name="Kim O.-S."/>
            <person name="Lee J.-I."/>
        </authorList>
    </citation>
    <scope>NUCLEOTIDE SEQUENCE [LARGE SCALE GENOMIC DNA]</scope>
    <source>
        <strain evidence="1 2">PAMC 27463</strain>
    </source>
</reference>
<name>A0A290WX43_9BURK</name>
<keyword evidence="2" id="KW-1185">Reference proteome</keyword>
<protein>
    <submittedName>
        <fullName evidence="1">TIGR03016 family PEP-CTERM system-associated outer membrane protein</fullName>
    </submittedName>
</protein>
<dbReference type="NCBIfam" id="TIGR03016">
    <property type="entry name" value="pepcterm_hypo_1"/>
    <property type="match status" value="1"/>
</dbReference>